<dbReference type="SUPFAM" id="SSF55781">
    <property type="entry name" value="GAF domain-like"/>
    <property type="match status" value="1"/>
</dbReference>
<dbReference type="EMBL" id="JBHTJM010000010">
    <property type="protein sequence ID" value="MFD0964751.1"/>
    <property type="molecule type" value="Genomic_DNA"/>
</dbReference>
<dbReference type="Proteomes" id="UP001596997">
    <property type="component" value="Unassembled WGS sequence"/>
</dbReference>
<comment type="caution">
    <text evidence="1">The sequence shown here is derived from an EMBL/GenBank/DDBJ whole genome shotgun (WGS) entry which is preliminary data.</text>
</comment>
<keyword evidence="2" id="KW-1185">Reference proteome</keyword>
<organism evidence="1 2">
    <name type="scientific">Pseudofulvibacter geojedonensis</name>
    <dbReference type="NCBI Taxonomy" id="1123758"/>
    <lineage>
        <taxon>Bacteria</taxon>
        <taxon>Pseudomonadati</taxon>
        <taxon>Bacteroidota</taxon>
        <taxon>Flavobacteriia</taxon>
        <taxon>Flavobacteriales</taxon>
        <taxon>Flavobacteriaceae</taxon>
        <taxon>Pseudofulvibacter</taxon>
    </lineage>
</organism>
<name>A0ABW3I4P3_9FLAO</name>
<gene>
    <name evidence="1" type="ORF">ACFQ1O_12120</name>
</gene>
<evidence type="ECO:0000313" key="1">
    <source>
        <dbReference type="EMBL" id="MFD0964751.1"/>
    </source>
</evidence>
<dbReference type="RefSeq" id="WP_377716300.1">
    <property type="nucleotide sequence ID" value="NZ_JBHTJM010000010.1"/>
</dbReference>
<sequence length="787" mass="91570">MDITKKHVLPFEVSLSFKLLEKHYVERYQKENNVIVKRHLDSILECFKDNPELSHGVTQSSELEKLREPIDFLLGDLFPQALTLNEIKAATAPFQSQYFYRSQRFENIIMAAGEDFEFQLVNFTEDEMYVMSCSYILASQYGVNTNYQKPLYYTIPDQSGNKKTYRLTMNADFISMEPKPEFKEITQEDIDLLLQGFENIDLWKEKFPPNSWNLQGFILMTLSDVTVDAVVSDLKSDMLNHSISYDNFEEFQDNFRRFFNNTEISIGFSQYDADIDSFVAPPGKPATSFLLGDKVEMSCKSSFCECSYDKVIKQKKYFTVSNIDAVLEEGENFILSQLQKQGFKSCIIAPIIINDELVATLEIVSPNKNDLTSINANRLDIIMPYLTATAERSIQESENYIKAIIQNECTSIHPTVLWKFEEEARKYMEATLVDNKTDVAFNDMVFNHVYPLFGQIDIIGSSIVRNQAIQEDFIEQLKMVKAIFKKAYKVEKLAFYEQVILRIDNFITEFSSDFNATSEEQLLHFLKNEVNPIMPHIEKLSTELKASVDAYENVIDQEIGIVYNKRKEYENTVQFLNTHSAALLDEKQKEAQAIFPHFFERFKTDGVEHNMYIGQSLVKNKTYNKVYLNNLRLWQLTTMCEMERSFYEVQKGRSLQLDCASLVLVFGNSLSISFRVDEKKFDVDGAYNARYEIVKKRIDKAHIKGTNERITQKRKLVIVYSQKKDELEYLRYIQYLQRKGYLEEGEELVQLEDLQGVVGLKAIRVNIKYQTKEQKITYDDLVKELKS</sequence>
<accession>A0ABW3I4P3</accession>
<proteinExistence type="predicted"/>
<evidence type="ECO:0000313" key="2">
    <source>
        <dbReference type="Proteomes" id="UP001596997"/>
    </source>
</evidence>
<protein>
    <submittedName>
        <fullName evidence="1">GAF domain-containing protein</fullName>
    </submittedName>
</protein>
<reference evidence="2" key="1">
    <citation type="journal article" date="2019" name="Int. J. Syst. Evol. Microbiol.">
        <title>The Global Catalogue of Microorganisms (GCM) 10K type strain sequencing project: providing services to taxonomists for standard genome sequencing and annotation.</title>
        <authorList>
            <consortium name="The Broad Institute Genomics Platform"/>
            <consortium name="The Broad Institute Genome Sequencing Center for Infectious Disease"/>
            <person name="Wu L."/>
            <person name="Ma J."/>
        </authorList>
    </citation>
    <scope>NUCLEOTIDE SEQUENCE [LARGE SCALE GENOMIC DNA]</scope>
    <source>
        <strain evidence="2">CCUG 62114</strain>
    </source>
</reference>